<evidence type="ECO:0000256" key="1">
    <source>
        <dbReference type="SAM" id="MobiDB-lite"/>
    </source>
</evidence>
<feature type="compositionally biased region" description="Acidic residues" evidence="1">
    <location>
        <begin position="125"/>
        <end position="145"/>
    </location>
</feature>
<comment type="caution">
    <text evidence="2">The sequence shown here is derived from an EMBL/GenBank/DDBJ whole genome shotgun (WGS) entry which is preliminary data.</text>
</comment>
<evidence type="ECO:0000313" key="2">
    <source>
        <dbReference type="EMBL" id="GAY58757.1"/>
    </source>
</evidence>
<feature type="compositionally biased region" description="Acidic residues" evidence="1">
    <location>
        <begin position="154"/>
        <end position="200"/>
    </location>
</feature>
<sequence>MAGWKTNASERKWPGNAKADKLFDEVVYAEVSQRPDGIKKQKHLSGRVRCEELTGFLRVASQECAAEAYKTSELSYNHLEGALKTARLRAVPNWELDEEYCWAGDLNTTLQHLNEKMAKRRMTEVEYESEMSTSEEIEEEEEEENAERPMILLDTDEDEDEEYGEDDEDEEYSEYDEDEEYGEDDEDEEDDGEDDDIHSY</sequence>
<protein>
    <submittedName>
        <fullName evidence="2">Uncharacterized protein</fullName>
    </submittedName>
</protein>
<evidence type="ECO:0000313" key="3">
    <source>
        <dbReference type="Proteomes" id="UP000236630"/>
    </source>
</evidence>
<accession>A0A2H5Q286</accession>
<dbReference type="AlphaFoldDB" id="A0A2H5Q286"/>
<organism evidence="2 3">
    <name type="scientific">Citrus unshiu</name>
    <name type="common">Satsuma mandarin</name>
    <name type="synonym">Citrus nobilis var. unshiu</name>
    <dbReference type="NCBI Taxonomy" id="55188"/>
    <lineage>
        <taxon>Eukaryota</taxon>
        <taxon>Viridiplantae</taxon>
        <taxon>Streptophyta</taxon>
        <taxon>Embryophyta</taxon>
        <taxon>Tracheophyta</taxon>
        <taxon>Spermatophyta</taxon>
        <taxon>Magnoliopsida</taxon>
        <taxon>eudicotyledons</taxon>
        <taxon>Gunneridae</taxon>
        <taxon>Pentapetalae</taxon>
        <taxon>rosids</taxon>
        <taxon>malvids</taxon>
        <taxon>Sapindales</taxon>
        <taxon>Rutaceae</taxon>
        <taxon>Aurantioideae</taxon>
        <taxon>Citrus</taxon>
    </lineage>
</organism>
<gene>
    <name evidence="2" type="ORF">CUMW_189370</name>
</gene>
<proteinExistence type="predicted"/>
<reference evidence="2 3" key="1">
    <citation type="journal article" date="2017" name="Front. Genet.">
        <title>Draft sequencing of the heterozygous diploid genome of Satsuma (Citrus unshiu Marc.) using a hybrid assembly approach.</title>
        <authorList>
            <person name="Shimizu T."/>
            <person name="Tanizawa Y."/>
            <person name="Mochizuki T."/>
            <person name="Nagasaki H."/>
            <person name="Yoshioka T."/>
            <person name="Toyoda A."/>
            <person name="Fujiyama A."/>
            <person name="Kaminuma E."/>
            <person name="Nakamura Y."/>
        </authorList>
    </citation>
    <scope>NUCLEOTIDE SEQUENCE [LARGE SCALE GENOMIC DNA]</scope>
    <source>
        <strain evidence="3">cv. Miyagawa wase</strain>
    </source>
</reference>
<name>A0A2H5Q286_CITUN</name>
<dbReference type="Proteomes" id="UP000236630">
    <property type="component" value="Unassembled WGS sequence"/>
</dbReference>
<keyword evidence="3" id="KW-1185">Reference proteome</keyword>
<dbReference type="EMBL" id="BDQV01000192">
    <property type="protein sequence ID" value="GAY58757.1"/>
    <property type="molecule type" value="Genomic_DNA"/>
</dbReference>
<feature type="region of interest" description="Disordered" evidence="1">
    <location>
        <begin position="124"/>
        <end position="200"/>
    </location>
</feature>